<reference evidence="6" key="1">
    <citation type="journal article" date="2015" name="Genome Announc.">
        <title>Draft genome sequence of Talaromyces cellulolyticus strain Y-94, a source of lignocellulosic biomass-degrading enzymes.</title>
        <authorList>
            <person name="Fujii T."/>
            <person name="Koike H."/>
            <person name="Sawayama S."/>
            <person name="Yano S."/>
            <person name="Inoue H."/>
        </authorList>
    </citation>
    <scope>NUCLEOTIDE SEQUENCE [LARGE SCALE GENOMIC DNA]</scope>
    <source>
        <strain evidence="6">Y-94</strain>
    </source>
</reference>
<dbReference type="InterPro" id="IPR036188">
    <property type="entry name" value="FAD/NAD-bd_sf"/>
</dbReference>
<gene>
    <name evidence="5" type="ORF">TCE0_043r15561</name>
</gene>
<evidence type="ECO:0000256" key="3">
    <source>
        <dbReference type="ARBA" id="ARBA00023002"/>
    </source>
</evidence>
<evidence type="ECO:0000313" key="5">
    <source>
        <dbReference type="EMBL" id="GAM41987.1"/>
    </source>
</evidence>
<dbReference type="GO" id="GO:0071949">
    <property type="term" value="F:FAD binding"/>
    <property type="evidence" value="ECO:0007669"/>
    <property type="project" value="InterPro"/>
</dbReference>
<feature type="domain" description="FAD-binding" evidence="4">
    <location>
        <begin position="11"/>
        <end position="337"/>
    </location>
</feature>
<keyword evidence="2" id="KW-0274">FAD</keyword>
<dbReference type="Pfam" id="PF01494">
    <property type="entry name" value="FAD_binding_3"/>
    <property type="match status" value="1"/>
</dbReference>
<dbReference type="PANTHER" id="PTHR46720">
    <property type="entry name" value="HYDROXYLASE, PUTATIVE (AFU_ORTHOLOGUE AFUA_3G01460)-RELATED"/>
    <property type="match status" value="1"/>
</dbReference>
<dbReference type="Proteomes" id="UP000053095">
    <property type="component" value="Unassembled WGS sequence"/>
</dbReference>
<sequence>MVQLQDNKTLHVAIIGGGPGGLATAIALSALSNVEVHVTLYEKARELREIGAGLNIGYNSWRCLELLGARSEVTGHLIDEVQQRNGLDGNLLAKRGPSSLPVKYQSRRVRRTRLQRSLLSQVPAGIIQLRKELISIENLPEGGASLNFSDGTQAFADLVVGGDGIRSVVRQTAFPDHNIKFTGTTIWRTLVPSSLISHIPDVPTCTSWWHGTAGHVYFSPVDDPSETDSENQEIEISARFLVDPETDKVRRWSWGVDTTNENVEAHFTNYDPRVREALSKVPKDSWKEFSAFAGPRLNELHAWNKLVLIGDASHPLTGAFGSGAAFAMEDGWILAQGVEYVFSTLASKQSSFSKDEGLRKVLSIFDTIRSPYYKRMYQHLDNMKAKFAGVADTFEGRLQARIAAFSEGGLDWIYQNDIEQVWKEWLQQKDDSIPGQVDASFVSSSL</sequence>
<keyword evidence="5" id="KW-0503">Monooxygenase</keyword>
<evidence type="ECO:0000256" key="2">
    <source>
        <dbReference type="ARBA" id="ARBA00022827"/>
    </source>
</evidence>
<proteinExistence type="predicted"/>
<keyword evidence="1" id="KW-0285">Flavoprotein</keyword>
<dbReference type="GO" id="GO:0004497">
    <property type="term" value="F:monooxygenase activity"/>
    <property type="evidence" value="ECO:0007669"/>
    <property type="project" value="UniProtKB-KW"/>
</dbReference>
<dbReference type="SUPFAM" id="SSF51905">
    <property type="entry name" value="FAD/NAD(P)-binding domain"/>
    <property type="match status" value="1"/>
</dbReference>
<dbReference type="EMBL" id="DF933839">
    <property type="protein sequence ID" value="GAM41987.1"/>
    <property type="molecule type" value="Genomic_DNA"/>
</dbReference>
<protein>
    <submittedName>
        <fullName evidence="5">Monooxygenase</fullName>
    </submittedName>
</protein>
<dbReference type="PRINTS" id="PR00420">
    <property type="entry name" value="RNGMNOXGNASE"/>
</dbReference>
<keyword evidence="3" id="KW-0560">Oxidoreductase</keyword>
<dbReference type="AlphaFoldDB" id="A0A0B8N1F2"/>
<dbReference type="InterPro" id="IPR051104">
    <property type="entry name" value="FAD_monoxygenase"/>
</dbReference>
<dbReference type="Gene3D" id="3.50.50.60">
    <property type="entry name" value="FAD/NAD(P)-binding domain"/>
    <property type="match status" value="1"/>
</dbReference>
<organism evidence="5 6">
    <name type="scientific">Talaromyces pinophilus</name>
    <name type="common">Penicillium pinophilum</name>
    <dbReference type="NCBI Taxonomy" id="128442"/>
    <lineage>
        <taxon>Eukaryota</taxon>
        <taxon>Fungi</taxon>
        <taxon>Dikarya</taxon>
        <taxon>Ascomycota</taxon>
        <taxon>Pezizomycotina</taxon>
        <taxon>Eurotiomycetes</taxon>
        <taxon>Eurotiomycetidae</taxon>
        <taxon>Eurotiales</taxon>
        <taxon>Trichocomaceae</taxon>
        <taxon>Talaromyces</taxon>
        <taxon>Talaromyces sect. Talaromyces</taxon>
    </lineage>
</organism>
<name>A0A0B8N1F2_TALPI</name>
<keyword evidence="6" id="KW-1185">Reference proteome</keyword>
<evidence type="ECO:0000259" key="4">
    <source>
        <dbReference type="Pfam" id="PF01494"/>
    </source>
</evidence>
<dbReference type="InterPro" id="IPR002938">
    <property type="entry name" value="FAD-bd"/>
</dbReference>
<dbReference type="PANTHER" id="PTHR46720:SF3">
    <property type="entry name" value="FAD-BINDING DOMAIN-CONTAINING PROTEIN-RELATED"/>
    <property type="match status" value="1"/>
</dbReference>
<evidence type="ECO:0000313" key="6">
    <source>
        <dbReference type="Proteomes" id="UP000053095"/>
    </source>
</evidence>
<dbReference type="GO" id="GO:0044550">
    <property type="term" value="P:secondary metabolite biosynthetic process"/>
    <property type="evidence" value="ECO:0007669"/>
    <property type="project" value="TreeGrafter"/>
</dbReference>
<evidence type="ECO:0000256" key="1">
    <source>
        <dbReference type="ARBA" id="ARBA00022630"/>
    </source>
</evidence>
<dbReference type="SUPFAM" id="SSF54373">
    <property type="entry name" value="FAD-linked reductases, C-terminal domain"/>
    <property type="match status" value="1"/>
</dbReference>
<accession>A0A0B8N1F2</accession>